<evidence type="ECO:0000256" key="1">
    <source>
        <dbReference type="SAM" id="MobiDB-lite"/>
    </source>
</evidence>
<accession>A0AAV5VW87</accession>
<name>A0AAV5VW87_9BILA</name>
<dbReference type="AlphaFoldDB" id="A0AAV5VW87"/>
<sequence length="684" mass="77703">MFIAEYIDLPRFGLQKAAQETVSGVGPCVELFANPKPSFSDGQQPRIAPHEGKRLFKECGSTIKFLLTVRPNYFLALGTYSLSVFRPFLIEGNDGNTRVCENDDEIIGHGKIAQLEFERKTLANDIVSEESVNFNIPIVLRSGEIRVLKINVEYKFFQKKFDMTVEIVDKIDNGTGKIVVAPLVDKTNFVLIYEDSVVHSSNKMSRGKATEGRRIVAAGETTWKNKVLLATDDGEIHIAKVSRKAIDSRVIVYDEAQLAVSSGSMRVDSPSAFALSSHAIVVGNKNGDIYYLDKKLQLIHKHEMKSGPITFMIVKKNVLWYGTETGALESTKIVYGTKAEEGPMIRLAHNLFPSPLKKFMMRRRDSEPDGDKTETHPHFVVLCEDGSLHTMILPEIQGYEPPWIQKKTDDRDETDTSDEDEEGSEEWESQMTKVGEKRIKKSGRNLRAKRAKKEIVMEEFEEEDENYPKGWKRLARAGTFNDMYVYDDGMWSACIAFNDHEAIGISGFDEIVSLRWKTTRKIVSAVASRSHFCVQTDDKYLVLHSLNCYNSPRSALVVQMDCEKVKHHHRDCSKKFSDEIITAIHGDWEVEKYEDAITLLGTKSGRLYKVSCDPYVSKSRELDEIIQEALDYNKDDEERGFGEYAVRMQHVEEVRNKGGNQQKESESKWALIFYAIVISGHLRL</sequence>
<organism evidence="2 3">
    <name type="scientific">Pristionchus fissidentatus</name>
    <dbReference type="NCBI Taxonomy" id="1538716"/>
    <lineage>
        <taxon>Eukaryota</taxon>
        <taxon>Metazoa</taxon>
        <taxon>Ecdysozoa</taxon>
        <taxon>Nematoda</taxon>
        <taxon>Chromadorea</taxon>
        <taxon>Rhabditida</taxon>
        <taxon>Rhabditina</taxon>
        <taxon>Diplogasteromorpha</taxon>
        <taxon>Diplogasteroidea</taxon>
        <taxon>Neodiplogasteridae</taxon>
        <taxon>Pristionchus</taxon>
    </lineage>
</organism>
<feature type="region of interest" description="Disordered" evidence="1">
    <location>
        <begin position="402"/>
        <end position="438"/>
    </location>
</feature>
<proteinExistence type="predicted"/>
<evidence type="ECO:0000313" key="3">
    <source>
        <dbReference type="Proteomes" id="UP001432322"/>
    </source>
</evidence>
<dbReference type="EMBL" id="BTSY01000004">
    <property type="protein sequence ID" value="GMT23673.1"/>
    <property type="molecule type" value="Genomic_DNA"/>
</dbReference>
<feature type="compositionally biased region" description="Acidic residues" evidence="1">
    <location>
        <begin position="411"/>
        <end position="428"/>
    </location>
</feature>
<keyword evidence="3" id="KW-1185">Reference proteome</keyword>
<gene>
    <name evidence="2" type="ORF">PFISCL1PPCAC_14970</name>
</gene>
<dbReference type="Proteomes" id="UP001432322">
    <property type="component" value="Unassembled WGS sequence"/>
</dbReference>
<reference evidence="2" key="1">
    <citation type="submission" date="2023-10" db="EMBL/GenBank/DDBJ databases">
        <title>Genome assembly of Pristionchus species.</title>
        <authorList>
            <person name="Yoshida K."/>
            <person name="Sommer R.J."/>
        </authorList>
    </citation>
    <scope>NUCLEOTIDE SEQUENCE</scope>
    <source>
        <strain evidence="2">RS5133</strain>
    </source>
</reference>
<protein>
    <submittedName>
        <fullName evidence="2">Uncharacterized protein</fullName>
    </submittedName>
</protein>
<comment type="caution">
    <text evidence="2">The sequence shown here is derived from an EMBL/GenBank/DDBJ whole genome shotgun (WGS) entry which is preliminary data.</text>
</comment>
<evidence type="ECO:0000313" key="2">
    <source>
        <dbReference type="EMBL" id="GMT23673.1"/>
    </source>
</evidence>